<protein>
    <submittedName>
        <fullName evidence="2">UPF0149 family protein</fullName>
    </submittedName>
</protein>
<dbReference type="Gene3D" id="1.20.120.740">
    <property type="entry name" value="YgfB uncharacterised protein family UPF0149, PF03695"/>
    <property type="match status" value="1"/>
</dbReference>
<dbReference type="RefSeq" id="WP_343791027.1">
    <property type="nucleotide sequence ID" value="NZ_BAAAEU010000010.1"/>
</dbReference>
<evidence type="ECO:0000256" key="1">
    <source>
        <dbReference type="ARBA" id="ARBA00038308"/>
    </source>
</evidence>
<comment type="caution">
    <text evidence="2">The sequence shown here is derived from an EMBL/GenBank/DDBJ whole genome shotgun (WGS) entry which is preliminary data.</text>
</comment>
<evidence type="ECO:0000313" key="2">
    <source>
        <dbReference type="EMBL" id="GAA0716129.1"/>
    </source>
</evidence>
<proteinExistence type="inferred from homology"/>
<dbReference type="Proteomes" id="UP001501523">
    <property type="component" value="Unassembled WGS sequence"/>
</dbReference>
<keyword evidence="3" id="KW-1185">Reference proteome</keyword>
<reference evidence="2 3" key="1">
    <citation type="journal article" date="2019" name="Int. J. Syst. Evol. Microbiol.">
        <title>The Global Catalogue of Microorganisms (GCM) 10K type strain sequencing project: providing services to taxonomists for standard genome sequencing and annotation.</title>
        <authorList>
            <consortium name="The Broad Institute Genomics Platform"/>
            <consortium name="The Broad Institute Genome Sequencing Center for Infectious Disease"/>
            <person name="Wu L."/>
            <person name="Ma J."/>
        </authorList>
    </citation>
    <scope>NUCLEOTIDE SEQUENCE [LARGE SCALE GENOMIC DNA]</scope>
    <source>
        <strain evidence="2 3">JCM 15421</strain>
    </source>
</reference>
<organism evidence="2 3">
    <name type="scientific">Dokdonella soli</name>
    <dbReference type="NCBI Taxonomy" id="529810"/>
    <lineage>
        <taxon>Bacteria</taxon>
        <taxon>Pseudomonadati</taxon>
        <taxon>Pseudomonadota</taxon>
        <taxon>Gammaproteobacteria</taxon>
        <taxon>Lysobacterales</taxon>
        <taxon>Rhodanobacteraceae</taxon>
        <taxon>Dokdonella</taxon>
    </lineage>
</organism>
<dbReference type="InterPro" id="IPR011978">
    <property type="entry name" value="YgfB-like"/>
</dbReference>
<sequence length="183" mass="19191">MHPDLTHAELAKALDRLRLGVNASDLHGSLTGYLCAGAQTDADGWLDALQLDFDDPGLARNEILQRLYRSCLAQFGATPASVDPLLPASSAPLACRADALVEWCRGFLGGFGLAGAAARAGLTADATEILADLGTIAASRFDYADTAGDEQALADVLDFVRTGAALLHRDVRRAARAAPHSLH</sequence>
<dbReference type="EMBL" id="BAAAEU010000010">
    <property type="protein sequence ID" value="GAA0716129.1"/>
    <property type="molecule type" value="Genomic_DNA"/>
</dbReference>
<name>A0ABN1IKB7_9GAMM</name>
<dbReference type="InterPro" id="IPR036255">
    <property type="entry name" value="YgfB-like_sf"/>
</dbReference>
<evidence type="ECO:0000313" key="3">
    <source>
        <dbReference type="Proteomes" id="UP001501523"/>
    </source>
</evidence>
<dbReference type="PANTHER" id="PTHR37528:SF1">
    <property type="entry name" value="UPF0149 PROTEIN YGFB"/>
    <property type="match status" value="1"/>
</dbReference>
<dbReference type="Pfam" id="PF03695">
    <property type="entry name" value="UPF0149"/>
    <property type="match status" value="1"/>
</dbReference>
<dbReference type="SUPFAM" id="SSF101327">
    <property type="entry name" value="YgfB-like"/>
    <property type="match status" value="1"/>
</dbReference>
<dbReference type="PANTHER" id="PTHR37528">
    <property type="entry name" value="UPF0149 PROTEIN YGFB"/>
    <property type="match status" value="1"/>
</dbReference>
<comment type="similarity">
    <text evidence="1">Belongs to the UPF0149 family.</text>
</comment>
<accession>A0ABN1IKB7</accession>
<gene>
    <name evidence="2" type="ORF">GCM10009105_22250</name>
</gene>